<proteinExistence type="predicted"/>
<dbReference type="Gene3D" id="3.60.20.10">
    <property type="entry name" value="Glutamine Phosphoribosylpyrophosphate, subunit 1, domain 1"/>
    <property type="match status" value="1"/>
</dbReference>
<organism evidence="1">
    <name type="scientific">hydrothermal vent metagenome</name>
    <dbReference type="NCBI Taxonomy" id="652676"/>
    <lineage>
        <taxon>unclassified sequences</taxon>
        <taxon>metagenomes</taxon>
        <taxon>ecological metagenomes</taxon>
    </lineage>
</organism>
<gene>
    <name evidence="1" type="ORF">MNBD_GAMMA10-3315</name>
</gene>
<evidence type="ECO:0000313" key="1">
    <source>
        <dbReference type="EMBL" id="VAW69136.1"/>
    </source>
</evidence>
<dbReference type="EMBL" id="UOFJ01000402">
    <property type="protein sequence ID" value="VAW69136.1"/>
    <property type="molecule type" value="Genomic_DNA"/>
</dbReference>
<reference evidence="1" key="1">
    <citation type="submission" date="2018-06" db="EMBL/GenBank/DDBJ databases">
        <authorList>
            <person name="Zhirakovskaya E."/>
        </authorList>
    </citation>
    <scope>NUCLEOTIDE SEQUENCE</scope>
</reference>
<sequence length="205" mass="22535">MSTIVVVNKNGKACIAADSLTTFGDLRMGSAYDRSYDKIQAYKGGHFGIVGSAAHALVMESVLSDDKIEIDFSSRMGIFETFRVLHPVLKEHYFLNSKDEEDDPYEATHIDALICNPNGIFGVYSLREVSEYHKFWAIGSGSEFALGAMHALYERLDSAEEIARAAIEAGCEFNSSSALPMSVKVVDLVAEWPENKPENQPEGEG</sequence>
<dbReference type="InterPro" id="IPR029055">
    <property type="entry name" value="Ntn_hydrolases_N"/>
</dbReference>
<protein>
    <recommendedName>
        <fullName evidence="2">MFS transporter</fullName>
    </recommendedName>
</protein>
<dbReference type="AlphaFoldDB" id="A0A3B0YL93"/>
<dbReference type="CDD" id="cd01906">
    <property type="entry name" value="proteasome_protease_HslV"/>
    <property type="match status" value="1"/>
</dbReference>
<name>A0A3B0YL93_9ZZZZ</name>
<accession>A0A3B0YL93</accession>
<dbReference type="SUPFAM" id="SSF56235">
    <property type="entry name" value="N-terminal nucleophile aminohydrolases (Ntn hydrolases)"/>
    <property type="match status" value="1"/>
</dbReference>
<evidence type="ECO:0008006" key="2">
    <source>
        <dbReference type="Google" id="ProtNLM"/>
    </source>
</evidence>